<evidence type="ECO:0000256" key="4">
    <source>
        <dbReference type="PROSITE-ProRule" id="PRU00810"/>
    </source>
</evidence>
<keyword evidence="3 4" id="KW-0539">Nucleus</keyword>
<gene>
    <name evidence="5" type="ORF">AT9943_LOCUS2110</name>
</gene>
<dbReference type="AlphaFoldDB" id="A0A7G2DWA8"/>
<evidence type="ECO:0000256" key="2">
    <source>
        <dbReference type="ARBA" id="ARBA00022491"/>
    </source>
</evidence>
<proteinExistence type="predicted"/>
<evidence type="ECO:0000256" key="3">
    <source>
        <dbReference type="ARBA" id="ARBA00023242"/>
    </source>
</evidence>
<dbReference type="SUPFAM" id="SSF47762">
    <property type="entry name" value="PAH2 domain"/>
    <property type="match status" value="2"/>
</dbReference>
<dbReference type="InterPro" id="IPR039774">
    <property type="entry name" value="Sin3-like"/>
</dbReference>
<sequence>MDDDYRLEIASTIRETVTYIADVKEAFLDEPAKFHEFLRLMNDVCDHKIEEANGSARMAEIIKGHPRLLLVLTFFIPKAKRTIPPAESNKNKKNIPPILWRILSEGNKSKDEAYQEVVSLLQNHVDLVMEFGDYFSGISAYNRFLRDGKE</sequence>
<dbReference type="PANTHER" id="PTHR12346:SF0">
    <property type="entry name" value="SIN3A, ISOFORM G"/>
    <property type="match status" value="1"/>
</dbReference>
<protein>
    <submittedName>
        <fullName evidence="5">(thale cress) hypothetical protein</fullName>
    </submittedName>
</protein>
<dbReference type="Pfam" id="PF02671">
    <property type="entry name" value="PAH"/>
    <property type="match status" value="2"/>
</dbReference>
<dbReference type="GO" id="GO:0003714">
    <property type="term" value="F:transcription corepressor activity"/>
    <property type="evidence" value="ECO:0007669"/>
    <property type="project" value="InterPro"/>
</dbReference>
<dbReference type="PANTHER" id="PTHR12346">
    <property type="entry name" value="SIN3B-RELATED"/>
    <property type="match status" value="1"/>
</dbReference>
<name>A0A7G2DWA8_ARATH</name>
<evidence type="ECO:0000256" key="1">
    <source>
        <dbReference type="ARBA" id="ARBA00004123"/>
    </source>
</evidence>
<dbReference type="PROSITE" id="PS51477">
    <property type="entry name" value="PAH"/>
    <property type="match status" value="1"/>
</dbReference>
<accession>A0A7G2DWA8</accession>
<organism evidence="5 6">
    <name type="scientific">Arabidopsis thaliana</name>
    <name type="common">Mouse-ear cress</name>
    <dbReference type="NCBI Taxonomy" id="3702"/>
    <lineage>
        <taxon>Eukaryota</taxon>
        <taxon>Viridiplantae</taxon>
        <taxon>Streptophyta</taxon>
        <taxon>Embryophyta</taxon>
        <taxon>Tracheophyta</taxon>
        <taxon>Spermatophyta</taxon>
        <taxon>Magnoliopsida</taxon>
        <taxon>eudicotyledons</taxon>
        <taxon>Gunneridae</taxon>
        <taxon>Pentapetalae</taxon>
        <taxon>rosids</taxon>
        <taxon>malvids</taxon>
        <taxon>Brassicales</taxon>
        <taxon>Brassicaceae</taxon>
        <taxon>Camelineae</taxon>
        <taxon>Arabidopsis</taxon>
    </lineage>
</organism>
<dbReference type="InterPro" id="IPR003822">
    <property type="entry name" value="PAH"/>
</dbReference>
<dbReference type="InterPro" id="IPR036600">
    <property type="entry name" value="PAH_sf"/>
</dbReference>
<evidence type="ECO:0000313" key="5">
    <source>
        <dbReference type="EMBL" id="CAD5313618.1"/>
    </source>
</evidence>
<dbReference type="Gene3D" id="1.20.1160.11">
    <property type="entry name" value="Paired amphipathic helix"/>
    <property type="match status" value="1"/>
</dbReference>
<dbReference type="GO" id="GO:0005634">
    <property type="term" value="C:nucleus"/>
    <property type="evidence" value="ECO:0007669"/>
    <property type="project" value="UniProtKB-SubCell"/>
</dbReference>
<comment type="subcellular location">
    <subcellularLocation>
        <location evidence="1 4">Nucleus</location>
    </subcellularLocation>
</comment>
<keyword evidence="2" id="KW-0678">Repressor</keyword>
<reference evidence="5 6" key="1">
    <citation type="submission" date="2020-09" db="EMBL/GenBank/DDBJ databases">
        <authorList>
            <person name="Ashkenazy H."/>
        </authorList>
    </citation>
    <scope>NUCLEOTIDE SEQUENCE [LARGE SCALE GENOMIC DNA]</scope>
    <source>
        <strain evidence="6">cv. Cdm-0</strain>
    </source>
</reference>
<evidence type="ECO:0000313" key="6">
    <source>
        <dbReference type="Proteomes" id="UP000516314"/>
    </source>
</evidence>
<dbReference type="EMBL" id="LR881466">
    <property type="protein sequence ID" value="CAD5313618.1"/>
    <property type="molecule type" value="Genomic_DNA"/>
</dbReference>
<dbReference type="Proteomes" id="UP000516314">
    <property type="component" value="Chromosome 1"/>
</dbReference>